<gene>
    <name evidence="1" type="ORF">SAMN05421852_103130</name>
</gene>
<name>A0A1I3MMN6_9BACL</name>
<reference evidence="1 2" key="1">
    <citation type="submission" date="2016-10" db="EMBL/GenBank/DDBJ databases">
        <authorList>
            <person name="de Groot N.N."/>
        </authorList>
    </citation>
    <scope>NUCLEOTIDE SEQUENCE [LARGE SCALE GENOMIC DNA]</scope>
    <source>
        <strain evidence="1 2">DSM 44778</strain>
    </source>
</reference>
<dbReference type="OrthoDB" id="9934793at2"/>
<sequence length="90" mass="10288">MIIWDTTHPYGKNNKLLDTFSCFQVELETANGEVLHFTFETGKILEFNQVTVIGGHLSGITSYSMVQQQKDEERGTCKLQMPIYSPTPFR</sequence>
<protein>
    <submittedName>
        <fullName evidence="1">Uncharacterized protein</fullName>
    </submittedName>
</protein>
<dbReference type="EMBL" id="FORR01000003">
    <property type="protein sequence ID" value="SFI98257.1"/>
    <property type="molecule type" value="Genomic_DNA"/>
</dbReference>
<dbReference type="Proteomes" id="UP000199545">
    <property type="component" value="Unassembled WGS sequence"/>
</dbReference>
<accession>A0A1I3MMN6</accession>
<evidence type="ECO:0000313" key="2">
    <source>
        <dbReference type="Proteomes" id="UP000199545"/>
    </source>
</evidence>
<keyword evidence="2" id="KW-1185">Reference proteome</keyword>
<dbReference type="RefSeq" id="WP_093228477.1">
    <property type="nucleotide sequence ID" value="NZ_FORR01000003.1"/>
</dbReference>
<organism evidence="1 2">
    <name type="scientific">Thermoflavimicrobium dichotomicum</name>
    <dbReference type="NCBI Taxonomy" id="46223"/>
    <lineage>
        <taxon>Bacteria</taxon>
        <taxon>Bacillati</taxon>
        <taxon>Bacillota</taxon>
        <taxon>Bacilli</taxon>
        <taxon>Bacillales</taxon>
        <taxon>Thermoactinomycetaceae</taxon>
        <taxon>Thermoflavimicrobium</taxon>
    </lineage>
</organism>
<evidence type="ECO:0000313" key="1">
    <source>
        <dbReference type="EMBL" id="SFI98257.1"/>
    </source>
</evidence>
<dbReference type="AlphaFoldDB" id="A0A1I3MMN6"/>
<proteinExistence type="predicted"/>